<sequence>MMPGFTVDSDGVVEMSIPQPIFKVGPAPELSGSDHATLIEWHREWERYGEKIRHHCSTIGASFENVVATVKGSVKRKTLKNLANYVLKKSVESVTDADTMSAVQARSHTLKMEFVPDVTSLFCQSLKMDPSIDDCDTRIFRYYMDFNRIVEDNGLQRLIGADNEKGAGYKSRMNSSCRLLVENLQAPVLKAQISRLIELDWRGCKSNDADLFDLILEHAKVQQ</sequence>
<accession>A0A9W6YBK6</accession>
<gene>
    <name evidence="1" type="ORF">Pfra01_002736400</name>
</gene>
<reference evidence="1" key="1">
    <citation type="submission" date="2023-04" db="EMBL/GenBank/DDBJ databases">
        <title>Phytophthora fragariaefolia NBRC 109709.</title>
        <authorList>
            <person name="Ichikawa N."/>
            <person name="Sato H."/>
            <person name="Tonouchi N."/>
        </authorList>
    </citation>
    <scope>NUCLEOTIDE SEQUENCE</scope>
    <source>
        <strain evidence="1">NBRC 109709</strain>
    </source>
</reference>
<comment type="caution">
    <text evidence="1">The sequence shown here is derived from an EMBL/GenBank/DDBJ whole genome shotgun (WGS) entry which is preliminary data.</text>
</comment>
<keyword evidence="2" id="KW-1185">Reference proteome</keyword>
<dbReference type="AlphaFoldDB" id="A0A9W6YBK6"/>
<evidence type="ECO:0000313" key="1">
    <source>
        <dbReference type="EMBL" id="GMF62784.1"/>
    </source>
</evidence>
<name>A0A9W6YBK6_9STRA</name>
<dbReference type="OrthoDB" id="107193at2759"/>
<organism evidence="1 2">
    <name type="scientific">Phytophthora fragariaefolia</name>
    <dbReference type="NCBI Taxonomy" id="1490495"/>
    <lineage>
        <taxon>Eukaryota</taxon>
        <taxon>Sar</taxon>
        <taxon>Stramenopiles</taxon>
        <taxon>Oomycota</taxon>
        <taxon>Peronosporomycetes</taxon>
        <taxon>Peronosporales</taxon>
        <taxon>Peronosporaceae</taxon>
        <taxon>Phytophthora</taxon>
    </lineage>
</organism>
<evidence type="ECO:0000313" key="2">
    <source>
        <dbReference type="Proteomes" id="UP001165121"/>
    </source>
</evidence>
<dbReference type="EMBL" id="BSXT01006671">
    <property type="protein sequence ID" value="GMF62784.1"/>
    <property type="molecule type" value="Genomic_DNA"/>
</dbReference>
<proteinExistence type="predicted"/>
<protein>
    <submittedName>
        <fullName evidence="1">Unnamed protein product</fullName>
    </submittedName>
</protein>
<dbReference type="Proteomes" id="UP001165121">
    <property type="component" value="Unassembled WGS sequence"/>
</dbReference>